<proteinExistence type="predicted"/>
<sequence length="195" mass="22368">MTATGAGAPSRSAQMWDQVNWSHIEADVKRLQVRIAKATREGRWGKVKALQRLRNCNVIAPFVVAPGNHNESPMLREALPILMKAAREAGLALHGTIVSLDGAYDCRTNRKATFNRGVVPNINPNPRGREKSKRGRKALFEPAIFKERFNTIERLFGWKDKFRRLLLRFERLSLLHYAFKTLAYAMINLRHYCRI</sequence>
<accession>A0A1N7SK44</accession>
<evidence type="ECO:0000313" key="2">
    <source>
        <dbReference type="EMBL" id="SIT47803.1"/>
    </source>
</evidence>
<reference evidence="2 3" key="1">
    <citation type="submission" date="2016-12" db="EMBL/GenBank/DDBJ databases">
        <authorList>
            <person name="Song W.-J."/>
            <person name="Kurnit D.M."/>
        </authorList>
    </citation>
    <scope>NUCLEOTIDE SEQUENCE [LARGE SCALE GENOMIC DNA]</scope>
    <source>
        <strain evidence="2 3">STM7296</strain>
    </source>
</reference>
<gene>
    <name evidence="2" type="ORF">BN2475_820008</name>
</gene>
<name>A0A1N7SK44_9BURK</name>
<dbReference type="OrthoDB" id="9082027at2"/>
<dbReference type="Proteomes" id="UP000187012">
    <property type="component" value="Unassembled WGS sequence"/>
</dbReference>
<dbReference type="AlphaFoldDB" id="A0A1N7SK44"/>
<evidence type="ECO:0000313" key="3">
    <source>
        <dbReference type="Proteomes" id="UP000187012"/>
    </source>
</evidence>
<dbReference type="Pfam" id="PF13655">
    <property type="entry name" value="RVT_N"/>
    <property type="match status" value="1"/>
</dbReference>
<evidence type="ECO:0000259" key="1">
    <source>
        <dbReference type="Pfam" id="PF13655"/>
    </source>
</evidence>
<dbReference type="STRING" id="1247936.BN2475_820008"/>
<keyword evidence="3" id="KW-1185">Reference proteome</keyword>
<protein>
    <recommendedName>
        <fullName evidence="1">Reverse transcriptase N-terminal domain-containing protein</fullName>
    </recommendedName>
</protein>
<feature type="domain" description="Reverse transcriptase N-terminal" evidence="1">
    <location>
        <begin position="16"/>
        <end position="53"/>
    </location>
</feature>
<dbReference type="InterPro" id="IPR025960">
    <property type="entry name" value="RVT_N"/>
</dbReference>
<organism evidence="2 3">
    <name type="scientific">Paraburkholderia ribeironis</name>
    <dbReference type="NCBI Taxonomy" id="1247936"/>
    <lineage>
        <taxon>Bacteria</taxon>
        <taxon>Pseudomonadati</taxon>
        <taxon>Pseudomonadota</taxon>
        <taxon>Betaproteobacteria</taxon>
        <taxon>Burkholderiales</taxon>
        <taxon>Burkholderiaceae</taxon>
        <taxon>Paraburkholderia</taxon>
    </lineage>
</organism>
<dbReference type="EMBL" id="CYGX02000082">
    <property type="protein sequence ID" value="SIT47803.1"/>
    <property type="molecule type" value="Genomic_DNA"/>
</dbReference>
<dbReference type="RefSeq" id="WP_094782876.1">
    <property type="nucleotide sequence ID" value="NZ_CYGX02000082.1"/>
</dbReference>